<accession>A0A0C9TL12</accession>
<evidence type="ECO:0000256" key="2">
    <source>
        <dbReference type="SAM" id="MobiDB-lite"/>
    </source>
</evidence>
<dbReference type="OrthoDB" id="10006572at2759"/>
<name>A0A0C9TL12_SPHS4</name>
<proteinExistence type="inferred from homology"/>
<dbReference type="Gene3D" id="6.10.20.40">
    <property type="entry name" value="TEA/ATTS domain"/>
    <property type="match status" value="1"/>
</dbReference>
<dbReference type="HOGENOM" id="CLU_2321852_0_0_1"/>
<reference evidence="4 5" key="1">
    <citation type="submission" date="2014-06" db="EMBL/GenBank/DDBJ databases">
        <title>Evolutionary Origins and Diversification of the Mycorrhizal Mutualists.</title>
        <authorList>
            <consortium name="DOE Joint Genome Institute"/>
            <consortium name="Mycorrhizal Genomics Consortium"/>
            <person name="Kohler A."/>
            <person name="Kuo A."/>
            <person name="Nagy L.G."/>
            <person name="Floudas D."/>
            <person name="Copeland A."/>
            <person name="Barry K.W."/>
            <person name="Cichocki N."/>
            <person name="Veneault-Fourrey C."/>
            <person name="LaButti K."/>
            <person name="Lindquist E.A."/>
            <person name="Lipzen A."/>
            <person name="Lundell T."/>
            <person name="Morin E."/>
            <person name="Murat C."/>
            <person name="Riley R."/>
            <person name="Ohm R."/>
            <person name="Sun H."/>
            <person name="Tunlid A."/>
            <person name="Henrissat B."/>
            <person name="Grigoriev I.V."/>
            <person name="Hibbett D.S."/>
            <person name="Martin F."/>
        </authorList>
    </citation>
    <scope>NUCLEOTIDE SEQUENCE [LARGE SCALE GENOMIC DNA]</scope>
    <source>
        <strain evidence="4 5">SS14</strain>
    </source>
</reference>
<feature type="region of interest" description="Disordered" evidence="2">
    <location>
        <begin position="1"/>
        <end position="23"/>
    </location>
</feature>
<dbReference type="InterPro" id="IPR038096">
    <property type="entry name" value="TEA/ATTS_sf"/>
</dbReference>
<dbReference type="EMBL" id="KN837261">
    <property type="protein sequence ID" value="KIJ30483.1"/>
    <property type="molecule type" value="Genomic_DNA"/>
</dbReference>
<evidence type="ECO:0000259" key="3">
    <source>
        <dbReference type="Pfam" id="PF01285"/>
    </source>
</evidence>
<gene>
    <name evidence="4" type="ORF">M422DRAFT_268033</name>
</gene>
<dbReference type="Pfam" id="PF01285">
    <property type="entry name" value="TEA"/>
    <property type="match status" value="1"/>
</dbReference>
<evidence type="ECO:0000313" key="5">
    <source>
        <dbReference type="Proteomes" id="UP000054279"/>
    </source>
</evidence>
<dbReference type="Proteomes" id="UP000054279">
    <property type="component" value="Unassembled WGS sequence"/>
</dbReference>
<dbReference type="AlphaFoldDB" id="A0A0C9TL12"/>
<dbReference type="InterPro" id="IPR000818">
    <property type="entry name" value="TEA/ATTS_dom"/>
</dbReference>
<evidence type="ECO:0000256" key="1">
    <source>
        <dbReference type="ARBA" id="ARBA00008421"/>
    </source>
</evidence>
<evidence type="ECO:0000313" key="4">
    <source>
        <dbReference type="EMBL" id="KIJ30483.1"/>
    </source>
</evidence>
<feature type="domain" description="TEA" evidence="3">
    <location>
        <begin position="41"/>
        <end position="99"/>
    </location>
</feature>
<comment type="similarity">
    <text evidence="1">Belongs to the TEC1 family.</text>
</comment>
<sequence length="99" mass="11079">MQASSSSSSHVPANSFLDASIPFNLPPRRSMKMLKDGSDFVWPDAAHSLFVKGLQQWKVLTIGSKRTRAPRGEGKTDFLVRYLQQHGVERTKKQVASHL</sequence>
<keyword evidence="5" id="KW-1185">Reference proteome</keyword>
<dbReference type="GO" id="GO:0003700">
    <property type="term" value="F:DNA-binding transcription factor activity"/>
    <property type="evidence" value="ECO:0007669"/>
    <property type="project" value="InterPro"/>
</dbReference>
<organism evidence="4 5">
    <name type="scientific">Sphaerobolus stellatus (strain SS14)</name>
    <dbReference type="NCBI Taxonomy" id="990650"/>
    <lineage>
        <taxon>Eukaryota</taxon>
        <taxon>Fungi</taxon>
        <taxon>Dikarya</taxon>
        <taxon>Basidiomycota</taxon>
        <taxon>Agaricomycotina</taxon>
        <taxon>Agaricomycetes</taxon>
        <taxon>Phallomycetidae</taxon>
        <taxon>Geastrales</taxon>
        <taxon>Sphaerobolaceae</taxon>
        <taxon>Sphaerobolus</taxon>
    </lineage>
</organism>
<protein>
    <recommendedName>
        <fullName evidence="3">TEA domain-containing protein</fullName>
    </recommendedName>
</protein>